<feature type="domain" description="N-acetyltransferase" evidence="3">
    <location>
        <begin position="1"/>
        <end position="158"/>
    </location>
</feature>
<dbReference type="InterPro" id="IPR050832">
    <property type="entry name" value="Bact_Acetyltransf"/>
</dbReference>
<evidence type="ECO:0000313" key="4">
    <source>
        <dbReference type="EMBL" id="NBE09175.1"/>
    </source>
</evidence>
<dbReference type="InterPro" id="IPR016181">
    <property type="entry name" value="Acyl_CoA_acyltransferase"/>
</dbReference>
<dbReference type="PANTHER" id="PTHR43877">
    <property type="entry name" value="AMINOALKYLPHOSPHONATE N-ACETYLTRANSFERASE-RELATED-RELATED"/>
    <property type="match status" value="1"/>
</dbReference>
<keyword evidence="5" id="KW-1185">Reference proteome</keyword>
<evidence type="ECO:0000256" key="2">
    <source>
        <dbReference type="ARBA" id="ARBA00023315"/>
    </source>
</evidence>
<gene>
    <name evidence="4" type="ORF">GU920_16645</name>
</gene>
<comment type="caution">
    <text evidence="4">The sequence shown here is derived from an EMBL/GenBank/DDBJ whole genome shotgun (WGS) entry which is preliminary data.</text>
</comment>
<dbReference type="InterPro" id="IPR000182">
    <property type="entry name" value="GNAT_dom"/>
</dbReference>
<evidence type="ECO:0000256" key="1">
    <source>
        <dbReference type="ARBA" id="ARBA00022679"/>
    </source>
</evidence>
<proteinExistence type="predicted"/>
<sequence>MIIRPARPEDAPAMADLQNRIIRIGGTTAYQAERSVDAVRGYIDGPDAICCVIAEAEGRLIGFQALGRSGDLPQGWGDIGTFVDPDVQARGTGAALFAATRAAANSAGVQVINATIRADNVPGLAFYARQGFRDYRHEPDYALQDGRRVGRVHRRLDL</sequence>
<dbReference type="EMBL" id="JAAATW010000004">
    <property type="protein sequence ID" value="NBE09175.1"/>
    <property type="molecule type" value="Genomic_DNA"/>
</dbReference>
<dbReference type="SUPFAM" id="SSF55729">
    <property type="entry name" value="Acyl-CoA N-acyltransferases (Nat)"/>
    <property type="match status" value="1"/>
</dbReference>
<dbReference type="RefSeq" id="WP_161768247.1">
    <property type="nucleotide sequence ID" value="NZ_JAAATW010000004.1"/>
</dbReference>
<organism evidence="4 5">
    <name type="scientific">Paragemmobacter ruber</name>
    <dbReference type="NCBI Taxonomy" id="1985673"/>
    <lineage>
        <taxon>Bacteria</taxon>
        <taxon>Pseudomonadati</taxon>
        <taxon>Pseudomonadota</taxon>
        <taxon>Alphaproteobacteria</taxon>
        <taxon>Rhodobacterales</taxon>
        <taxon>Paracoccaceae</taxon>
        <taxon>Paragemmobacter</taxon>
    </lineage>
</organism>
<keyword evidence="2" id="KW-0012">Acyltransferase</keyword>
<reference evidence="5" key="1">
    <citation type="submission" date="2020-01" db="EMBL/GenBank/DDBJ databases">
        <title>Sphingomonas sp. strain CSW-10.</title>
        <authorList>
            <person name="Chen W.-M."/>
        </authorList>
    </citation>
    <scope>NUCLEOTIDE SEQUENCE [LARGE SCALE GENOMIC DNA]</scope>
    <source>
        <strain evidence="5">CCP-1</strain>
    </source>
</reference>
<dbReference type="Pfam" id="PF00583">
    <property type="entry name" value="Acetyltransf_1"/>
    <property type="match status" value="1"/>
</dbReference>
<dbReference type="Proteomes" id="UP001517376">
    <property type="component" value="Unassembled WGS sequence"/>
</dbReference>
<evidence type="ECO:0000259" key="3">
    <source>
        <dbReference type="PROSITE" id="PS51186"/>
    </source>
</evidence>
<name>A0ABW9Y9G2_9RHOB</name>
<accession>A0ABW9Y9G2</accession>
<keyword evidence="1" id="KW-0808">Transferase</keyword>
<dbReference type="Gene3D" id="3.40.630.30">
    <property type="match status" value="1"/>
</dbReference>
<evidence type="ECO:0000313" key="5">
    <source>
        <dbReference type="Proteomes" id="UP001517376"/>
    </source>
</evidence>
<dbReference type="PANTHER" id="PTHR43877:SF1">
    <property type="entry name" value="ACETYLTRANSFERASE"/>
    <property type="match status" value="1"/>
</dbReference>
<protein>
    <submittedName>
        <fullName evidence="4">GNAT family N-acetyltransferase</fullName>
    </submittedName>
</protein>
<dbReference type="PROSITE" id="PS51186">
    <property type="entry name" value="GNAT"/>
    <property type="match status" value="1"/>
</dbReference>